<comment type="similarity">
    <text evidence="1">Belongs to the protein-tyrosine phosphatase family.</text>
</comment>
<dbReference type="Pfam" id="PF13350">
    <property type="entry name" value="Y_phosphatase3"/>
    <property type="match status" value="1"/>
</dbReference>
<sequence length="267" mass="28735">MTHTTEPALSTAQASARIPVPGTFNFRDLGGHLTPDGPVATGRLFRSDGLAHLTPDSHRMIDALGIRSVIDLRETKESASAPDALGAPVRPAGPALDHIRLPLFGDRYYPLEADHPERLQLPDHSLPTIYAAVVENCGERIADTIRLLADASAPVLFHCSAGKDRTGIVSAFVLTLLGVDRADVLDDYQATERYLGAEFLEAISRNFAQAGIVANLSHTATQAPREYMADLLARVDAEHGSVESYLTGHGLAPAEIHRLREVCLTHG</sequence>
<proteinExistence type="inferred from homology"/>
<evidence type="ECO:0000313" key="4">
    <source>
        <dbReference type="Proteomes" id="UP001500642"/>
    </source>
</evidence>
<dbReference type="EMBL" id="BAABGL010000017">
    <property type="protein sequence ID" value="GAA4393096.1"/>
    <property type="molecule type" value="Genomic_DNA"/>
</dbReference>
<dbReference type="Proteomes" id="UP001500642">
    <property type="component" value="Unassembled WGS sequence"/>
</dbReference>
<dbReference type="Gene3D" id="3.90.190.10">
    <property type="entry name" value="Protein tyrosine phosphatase superfamily"/>
    <property type="match status" value="1"/>
</dbReference>
<evidence type="ECO:0000313" key="3">
    <source>
        <dbReference type="EMBL" id="GAA4393096.1"/>
    </source>
</evidence>
<dbReference type="InterPro" id="IPR000387">
    <property type="entry name" value="Tyr_Pase_dom"/>
</dbReference>
<keyword evidence="4" id="KW-1185">Reference proteome</keyword>
<dbReference type="PANTHER" id="PTHR31126:SF1">
    <property type="entry name" value="TYROSINE SPECIFIC PROTEIN PHOSPHATASES DOMAIN-CONTAINING PROTEIN"/>
    <property type="match status" value="1"/>
</dbReference>
<feature type="domain" description="Tyrosine specific protein phosphatases" evidence="2">
    <location>
        <begin position="139"/>
        <end position="186"/>
    </location>
</feature>
<gene>
    <name evidence="3" type="ORF">GCM10023167_21760</name>
</gene>
<dbReference type="InterPro" id="IPR026893">
    <property type="entry name" value="Tyr/Ser_Pase_IphP-type"/>
</dbReference>
<evidence type="ECO:0000259" key="2">
    <source>
        <dbReference type="PROSITE" id="PS50056"/>
    </source>
</evidence>
<reference evidence="4" key="1">
    <citation type="journal article" date="2019" name="Int. J. Syst. Evol. Microbiol.">
        <title>The Global Catalogue of Microorganisms (GCM) 10K type strain sequencing project: providing services to taxonomists for standard genome sequencing and annotation.</title>
        <authorList>
            <consortium name="The Broad Institute Genomics Platform"/>
            <consortium name="The Broad Institute Genome Sequencing Center for Infectious Disease"/>
            <person name="Wu L."/>
            <person name="Ma J."/>
        </authorList>
    </citation>
    <scope>NUCLEOTIDE SEQUENCE [LARGE SCALE GENOMIC DNA]</scope>
    <source>
        <strain evidence="4">JCM 17808</strain>
    </source>
</reference>
<protein>
    <recommendedName>
        <fullName evidence="2">Tyrosine specific protein phosphatases domain-containing protein</fullName>
    </recommendedName>
</protein>
<dbReference type="PROSITE" id="PS50056">
    <property type="entry name" value="TYR_PHOSPHATASE_2"/>
    <property type="match status" value="1"/>
</dbReference>
<dbReference type="InterPro" id="IPR029021">
    <property type="entry name" value="Prot-tyrosine_phosphatase-like"/>
</dbReference>
<dbReference type="PANTHER" id="PTHR31126">
    <property type="entry name" value="TYROSINE-PROTEIN PHOSPHATASE"/>
    <property type="match status" value="1"/>
</dbReference>
<dbReference type="PROSITE" id="PS00383">
    <property type="entry name" value="TYR_PHOSPHATASE_1"/>
    <property type="match status" value="1"/>
</dbReference>
<organism evidence="3 4">
    <name type="scientific">Brevibacterium pityocampae</name>
    <dbReference type="NCBI Taxonomy" id="506594"/>
    <lineage>
        <taxon>Bacteria</taxon>
        <taxon>Bacillati</taxon>
        <taxon>Actinomycetota</taxon>
        <taxon>Actinomycetes</taxon>
        <taxon>Micrococcales</taxon>
        <taxon>Brevibacteriaceae</taxon>
        <taxon>Brevibacterium</taxon>
    </lineage>
</organism>
<dbReference type="SUPFAM" id="SSF52799">
    <property type="entry name" value="(Phosphotyrosine protein) phosphatases II"/>
    <property type="match status" value="1"/>
</dbReference>
<dbReference type="RefSeq" id="WP_247618799.1">
    <property type="nucleotide sequence ID" value="NZ_BAABGL010000017.1"/>
</dbReference>
<name>A0ABP8JMF0_9MICO</name>
<comment type="caution">
    <text evidence="3">The sequence shown here is derived from an EMBL/GenBank/DDBJ whole genome shotgun (WGS) entry which is preliminary data.</text>
</comment>
<dbReference type="InterPro" id="IPR016130">
    <property type="entry name" value="Tyr_Pase_AS"/>
</dbReference>
<evidence type="ECO:0000256" key="1">
    <source>
        <dbReference type="ARBA" id="ARBA00009580"/>
    </source>
</evidence>
<accession>A0ABP8JMF0</accession>